<evidence type="ECO:0000313" key="3">
    <source>
        <dbReference type="Proteomes" id="UP000005850"/>
    </source>
</evidence>
<dbReference type="SUPFAM" id="SSF52833">
    <property type="entry name" value="Thioredoxin-like"/>
    <property type="match status" value="1"/>
</dbReference>
<dbReference type="GO" id="GO:0045454">
    <property type="term" value="P:cell redox homeostasis"/>
    <property type="evidence" value="ECO:0007669"/>
    <property type="project" value="TreeGrafter"/>
</dbReference>
<reference evidence="2 3" key="1">
    <citation type="journal article" date="2011" name="J. Bacteriol.">
        <title>Genome sequence of Brevibacillus laterosporus LMG 15441, a pathogen of invertebrates.</title>
        <authorList>
            <person name="Djukic M."/>
            <person name="Poehlein A."/>
            <person name="Thurmer A."/>
            <person name="Daniel R."/>
        </authorList>
    </citation>
    <scope>NUCLEOTIDE SEQUENCE [LARGE SCALE GENOMIC DNA]</scope>
    <source>
        <strain evidence="2 3">LMG 15441</strain>
    </source>
</reference>
<dbReference type="Gene3D" id="3.40.30.10">
    <property type="entry name" value="Glutaredoxin"/>
    <property type="match status" value="1"/>
</dbReference>
<dbReference type="Pfam" id="PF00462">
    <property type="entry name" value="Glutaredoxin"/>
    <property type="match status" value="1"/>
</dbReference>
<feature type="domain" description="Glutaredoxin" evidence="1">
    <location>
        <begin position="7"/>
        <end position="64"/>
    </location>
</feature>
<sequence>MSQSRAIVYSTKGCIECDMVKKMLDEKSVSYEVRDVMSSSQYQEEVEAFGFMGVPVTVVNGKAVKGYQPDGILQMLGKSK</sequence>
<dbReference type="CDD" id="cd02976">
    <property type="entry name" value="NrdH"/>
    <property type="match status" value="1"/>
</dbReference>
<organism evidence="2 3">
    <name type="scientific">Brevibacillus laterosporus LMG 15441</name>
    <dbReference type="NCBI Taxonomy" id="1042163"/>
    <lineage>
        <taxon>Bacteria</taxon>
        <taxon>Bacillati</taxon>
        <taxon>Bacillota</taxon>
        <taxon>Bacilli</taxon>
        <taxon>Bacillales</taxon>
        <taxon>Paenibacillaceae</taxon>
        <taxon>Brevibacillus</taxon>
    </lineage>
</organism>
<dbReference type="Proteomes" id="UP000005850">
    <property type="component" value="Chromosome"/>
</dbReference>
<keyword evidence="3" id="KW-1185">Reference proteome</keyword>
<dbReference type="PANTHER" id="PTHR34386:SF1">
    <property type="entry name" value="GLUTAREDOXIN-LIKE PROTEIN NRDH"/>
    <property type="match status" value="1"/>
</dbReference>
<evidence type="ECO:0000313" key="2">
    <source>
        <dbReference type="EMBL" id="AIG28191.1"/>
    </source>
</evidence>
<dbReference type="PANTHER" id="PTHR34386">
    <property type="entry name" value="GLUTAREDOXIN"/>
    <property type="match status" value="1"/>
</dbReference>
<dbReference type="KEGG" id="blr:BRLA_c039080"/>
<dbReference type="InterPro" id="IPR002109">
    <property type="entry name" value="Glutaredoxin"/>
</dbReference>
<protein>
    <submittedName>
        <fullName evidence="2">Glutaredoxin-like protein NrdH</fullName>
    </submittedName>
</protein>
<proteinExistence type="predicted"/>
<dbReference type="InterPro" id="IPR051548">
    <property type="entry name" value="Grx-like_ET"/>
</dbReference>
<dbReference type="AlphaFoldDB" id="A0A075R9Y4"/>
<gene>
    <name evidence="2" type="primary">nrdH</name>
    <name evidence="2" type="ORF">BRLA_c039080</name>
</gene>
<dbReference type="HOGENOM" id="CLU_026126_9_3_9"/>
<dbReference type="RefSeq" id="WP_003334837.1">
    <property type="nucleotide sequence ID" value="NZ_CP007806.1"/>
</dbReference>
<dbReference type="eggNOG" id="COG0695">
    <property type="taxonomic scope" value="Bacteria"/>
</dbReference>
<dbReference type="PROSITE" id="PS51354">
    <property type="entry name" value="GLUTAREDOXIN_2"/>
    <property type="match status" value="1"/>
</dbReference>
<dbReference type="EMBL" id="CP007806">
    <property type="protein sequence ID" value="AIG28191.1"/>
    <property type="molecule type" value="Genomic_DNA"/>
</dbReference>
<accession>A0A075R9Y4</accession>
<dbReference type="GO" id="GO:0009055">
    <property type="term" value="F:electron transfer activity"/>
    <property type="evidence" value="ECO:0007669"/>
    <property type="project" value="TreeGrafter"/>
</dbReference>
<name>A0A075R9Y4_BRELA</name>
<evidence type="ECO:0000259" key="1">
    <source>
        <dbReference type="Pfam" id="PF00462"/>
    </source>
</evidence>
<dbReference type="STRING" id="1042163.BRLA_c039080"/>
<dbReference type="InterPro" id="IPR036249">
    <property type="entry name" value="Thioredoxin-like_sf"/>
</dbReference>